<sequence length="57" mass="6168">MRAVIFCKAVAVVEMVAGWVVEIDSPLDQPQPQDTDVEVDVALRISRDPCDVVDAVG</sequence>
<name>A0A382PK01_9ZZZZ</name>
<protein>
    <submittedName>
        <fullName evidence="1">Uncharacterized protein</fullName>
    </submittedName>
</protein>
<gene>
    <name evidence="1" type="ORF">METZ01_LOCUS325105</name>
</gene>
<reference evidence="1" key="1">
    <citation type="submission" date="2018-05" db="EMBL/GenBank/DDBJ databases">
        <authorList>
            <person name="Lanie J.A."/>
            <person name="Ng W.-L."/>
            <person name="Kazmierczak K.M."/>
            <person name="Andrzejewski T.M."/>
            <person name="Davidsen T.M."/>
            <person name="Wayne K.J."/>
            <person name="Tettelin H."/>
            <person name="Glass J.I."/>
            <person name="Rusch D."/>
            <person name="Podicherti R."/>
            <person name="Tsui H.-C.T."/>
            <person name="Winkler M.E."/>
        </authorList>
    </citation>
    <scope>NUCLEOTIDE SEQUENCE</scope>
</reference>
<organism evidence="1">
    <name type="scientific">marine metagenome</name>
    <dbReference type="NCBI Taxonomy" id="408172"/>
    <lineage>
        <taxon>unclassified sequences</taxon>
        <taxon>metagenomes</taxon>
        <taxon>ecological metagenomes</taxon>
    </lineage>
</organism>
<accession>A0A382PK01</accession>
<dbReference type="AlphaFoldDB" id="A0A382PK01"/>
<evidence type="ECO:0000313" key="1">
    <source>
        <dbReference type="EMBL" id="SVC72251.1"/>
    </source>
</evidence>
<proteinExistence type="predicted"/>
<dbReference type="EMBL" id="UINC01107114">
    <property type="protein sequence ID" value="SVC72251.1"/>
    <property type="molecule type" value="Genomic_DNA"/>
</dbReference>